<organism evidence="2 3">
    <name type="scientific">Campylobacter concisus</name>
    <dbReference type="NCBI Taxonomy" id="199"/>
    <lineage>
        <taxon>Bacteria</taxon>
        <taxon>Pseudomonadati</taxon>
        <taxon>Campylobacterota</taxon>
        <taxon>Epsilonproteobacteria</taxon>
        <taxon>Campylobacterales</taxon>
        <taxon>Campylobacteraceae</taxon>
        <taxon>Campylobacter</taxon>
    </lineage>
</organism>
<dbReference type="RefSeq" id="WP_107916802.1">
    <property type="nucleotide sequence ID" value="NZ_CP021642.1"/>
</dbReference>
<dbReference type="AlphaFoldDB" id="A0A2R4P0C1"/>
<name>A0A2R4P0C1_9BACT</name>
<reference evidence="2 3" key="1">
    <citation type="journal article" date="2018" name="Emerg. Microbes Infect.">
        <title>Genomic analysis of oral Campylobacter concisus strains identified a potential bacterial molecular marker associated with active Crohn's disease.</title>
        <authorList>
            <person name="Liu F."/>
            <person name="Ma R."/>
            <person name="Tay C.Y.A."/>
            <person name="Octavia S."/>
            <person name="Lan R."/>
            <person name="Chung H.K.L."/>
            <person name="Riordan S.M."/>
            <person name="Grimm M.C."/>
            <person name="Leong R.W."/>
            <person name="Tanaka M.M."/>
            <person name="Connor S."/>
            <person name="Zhang L."/>
        </authorList>
    </citation>
    <scope>NUCLEOTIDE SEQUENCE [LARGE SCALE GENOMIC DNA]</scope>
    <source>
        <strain evidence="2 3">P2CDO4</strain>
    </source>
</reference>
<accession>A0A2R4P0C1</accession>
<keyword evidence="1" id="KW-0175">Coiled coil</keyword>
<protein>
    <recommendedName>
        <fullName evidence="4">Cell surface protein</fullName>
    </recommendedName>
</protein>
<dbReference type="EMBL" id="CP021642">
    <property type="protein sequence ID" value="AVX44137.1"/>
    <property type="molecule type" value="Genomic_DNA"/>
</dbReference>
<gene>
    <name evidence="2" type="ORF">CCS77_1076</name>
</gene>
<evidence type="ECO:0000313" key="2">
    <source>
        <dbReference type="EMBL" id="AVX44137.1"/>
    </source>
</evidence>
<evidence type="ECO:0000313" key="3">
    <source>
        <dbReference type="Proteomes" id="UP000241854"/>
    </source>
</evidence>
<evidence type="ECO:0008006" key="4">
    <source>
        <dbReference type="Google" id="ProtNLM"/>
    </source>
</evidence>
<dbReference type="Proteomes" id="UP000241854">
    <property type="component" value="Chromosome"/>
</dbReference>
<sequence>MITSINGLSNTPIQDNTIQKENAIENVAKEGKQDKSVSEEKFDYSKNLFKPWSKTIKEFIDIDKSKEGWIADTINRIDNMLSNYTIQERRALSAKREPENMEEFRVRELQDYMDWLLTNSIDGKPTIVGKMVGLGTAEEEAELEAFVKSFSEDTMMSNDGAALFVRADLSIEEFKKLYREDVEKTTKEHKEFLAKLHKEEQEYNANFAKEQAEKKFKPMQVKKKYETYDINKDQKFLYARELLNFKEKRGIDVLELMQKIDKKQILNKMA</sequence>
<feature type="coiled-coil region" evidence="1">
    <location>
        <begin position="182"/>
        <end position="213"/>
    </location>
</feature>
<evidence type="ECO:0000256" key="1">
    <source>
        <dbReference type="SAM" id="Coils"/>
    </source>
</evidence>
<proteinExistence type="predicted"/>